<keyword evidence="3" id="KW-1185">Reference proteome</keyword>
<name>A0ABX8LFQ0_9BACT</name>
<dbReference type="EMBL" id="CP077683">
    <property type="protein sequence ID" value="QXE89485.1"/>
    <property type="molecule type" value="Genomic_DNA"/>
</dbReference>
<accession>A0ABX8LFQ0</accession>
<evidence type="ECO:0000256" key="1">
    <source>
        <dbReference type="SAM" id="Phobius"/>
    </source>
</evidence>
<keyword evidence="1" id="KW-0812">Transmembrane</keyword>
<reference evidence="2 3" key="1">
    <citation type="submission" date="2021-06" db="EMBL/GenBank/DDBJ databases">
        <title>Gemonas diversity in paddy soil.</title>
        <authorList>
            <person name="Liu G."/>
        </authorList>
    </citation>
    <scope>NUCLEOTIDE SEQUENCE [LARGE SCALE GENOMIC DNA]</scope>
    <source>
        <strain evidence="2 3">RG2</strain>
    </source>
</reference>
<evidence type="ECO:0000313" key="3">
    <source>
        <dbReference type="Proteomes" id="UP000683559"/>
    </source>
</evidence>
<sequence length="139" mass="15694">MEHHMSRFSRFATWASHTSGHPSSFIFALAIIVVWAVTGPIFKFSDTWQLVINTGTTIITFLMVFVIQNTQNRDSAATQLKLDEIIRSLQGANNALLNMEELDEKDLETIRESYLKLAEDARNSLRKGRKQKAATPPSV</sequence>
<dbReference type="RefSeq" id="WP_217286164.1">
    <property type="nucleotide sequence ID" value="NZ_CP077683.1"/>
</dbReference>
<keyword evidence="1" id="KW-1133">Transmembrane helix</keyword>
<feature type="transmembrane region" description="Helical" evidence="1">
    <location>
        <begin position="48"/>
        <end position="67"/>
    </location>
</feature>
<feature type="transmembrane region" description="Helical" evidence="1">
    <location>
        <begin position="21"/>
        <end position="42"/>
    </location>
</feature>
<gene>
    <name evidence="2" type="ORF">KP001_13635</name>
</gene>
<protein>
    <submittedName>
        <fullName evidence="2">Low affinity iron permease family protein</fullName>
    </submittedName>
</protein>
<organism evidence="2 3">
    <name type="scientific">Geomonas subterranea</name>
    <dbReference type="NCBI Taxonomy" id="2847989"/>
    <lineage>
        <taxon>Bacteria</taxon>
        <taxon>Pseudomonadati</taxon>
        <taxon>Thermodesulfobacteriota</taxon>
        <taxon>Desulfuromonadia</taxon>
        <taxon>Geobacterales</taxon>
        <taxon>Geobacteraceae</taxon>
        <taxon>Geomonas</taxon>
    </lineage>
</organism>
<keyword evidence="1" id="KW-0472">Membrane</keyword>
<proteinExistence type="predicted"/>
<dbReference type="Pfam" id="PF04120">
    <property type="entry name" value="Iron_permease"/>
    <property type="match status" value="1"/>
</dbReference>
<dbReference type="InterPro" id="IPR007251">
    <property type="entry name" value="Iron_permease_Fet4"/>
</dbReference>
<evidence type="ECO:0000313" key="2">
    <source>
        <dbReference type="EMBL" id="QXE89485.1"/>
    </source>
</evidence>
<dbReference type="Proteomes" id="UP000683559">
    <property type="component" value="Chromosome"/>
</dbReference>